<evidence type="ECO:0000313" key="1">
    <source>
        <dbReference type="EMBL" id="KAH6922741.1"/>
    </source>
</evidence>
<reference evidence="1" key="1">
    <citation type="submission" date="2020-05" db="EMBL/GenBank/DDBJ databases">
        <title>Large-scale comparative analyses of tick genomes elucidate their genetic diversity and vector capacities.</title>
        <authorList>
            <person name="Jia N."/>
            <person name="Wang J."/>
            <person name="Shi W."/>
            <person name="Du L."/>
            <person name="Sun Y."/>
            <person name="Zhan W."/>
            <person name="Jiang J."/>
            <person name="Wang Q."/>
            <person name="Zhang B."/>
            <person name="Ji P."/>
            <person name="Sakyi L.B."/>
            <person name="Cui X."/>
            <person name="Yuan T."/>
            <person name="Jiang B."/>
            <person name="Yang W."/>
            <person name="Lam T.T.-Y."/>
            <person name="Chang Q."/>
            <person name="Ding S."/>
            <person name="Wang X."/>
            <person name="Zhu J."/>
            <person name="Ruan X."/>
            <person name="Zhao L."/>
            <person name="Wei J."/>
            <person name="Que T."/>
            <person name="Du C."/>
            <person name="Cheng J."/>
            <person name="Dai P."/>
            <person name="Han X."/>
            <person name="Huang E."/>
            <person name="Gao Y."/>
            <person name="Liu J."/>
            <person name="Shao H."/>
            <person name="Ye R."/>
            <person name="Li L."/>
            <person name="Wei W."/>
            <person name="Wang X."/>
            <person name="Wang C."/>
            <person name="Yang T."/>
            <person name="Huo Q."/>
            <person name="Li W."/>
            <person name="Guo W."/>
            <person name="Chen H."/>
            <person name="Zhou L."/>
            <person name="Ni X."/>
            <person name="Tian J."/>
            <person name="Zhou Y."/>
            <person name="Sheng Y."/>
            <person name="Liu T."/>
            <person name="Pan Y."/>
            <person name="Xia L."/>
            <person name="Li J."/>
            <person name="Zhao F."/>
            <person name="Cao W."/>
        </authorList>
    </citation>
    <scope>NUCLEOTIDE SEQUENCE</scope>
    <source>
        <strain evidence="1">Hyas-2018</strain>
    </source>
</reference>
<proteinExistence type="predicted"/>
<comment type="caution">
    <text evidence="1">The sequence shown here is derived from an EMBL/GenBank/DDBJ whole genome shotgun (WGS) entry which is preliminary data.</text>
</comment>
<gene>
    <name evidence="1" type="ORF">HPB50_018781</name>
</gene>
<evidence type="ECO:0000313" key="2">
    <source>
        <dbReference type="Proteomes" id="UP000821845"/>
    </source>
</evidence>
<protein>
    <submittedName>
        <fullName evidence="1">Uncharacterized protein</fullName>
    </submittedName>
</protein>
<name>A0ACB7RJG3_HYAAI</name>
<dbReference type="EMBL" id="CM023489">
    <property type="protein sequence ID" value="KAH6922741.1"/>
    <property type="molecule type" value="Genomic_DNA"/>
</dbReference>
<organism evidence="1 2">
    <name type="scientific">Hyalomma asiaticum</name>
    <name type="common">Tick</name>
    <dbReference type="NCBI Taxonomy" id="266040"/>
    <lineage>
        <taxon>Eukaryota</taxon>
        <taxon>Metazoa</taxon>
        <taxon>Ecdysozoa</taxon>
        <taxon>Arthropoda</taxon>
        <taxon>Chelicerata</taxon>
        <taxon>Arachnida</taxon>
        <taxon>Acari</taxon>
        <taxon>Parasitiformes</taxon>
        <taxon>Ixodida</taxon>
        <taxon>Ixodoidea</taxon>
        <taxon>Ixodidae</taxon>
        <taxon>Hyalomminae</taxon>
        <taxon>Hyalomma</taxon>
    </lineage>
</organism>
<sequence length="130" mass="14621">MLNSQKKIEELEAKINNLAKDTSEKIFGRFLLKMKESGIDVAELKKEVVSLQSSAEHLNELVEDLRNRNVTLVNENKQLKTQNDSLSRKVEELEQYSRMSNVEIKGVPCSQGEDCSVIVKTIGEKAGCPI</sequence>
<accession>A0ACB7RJG3</accession>
<keyword evidence="2" id="KW-1185">Reference proteome</keyword>
<dbReference type="Proteomes" id="UP000821845">
    <property type="component" value="Chromosome 9"/>
</dbReference>